<dbReference type="GO" id="GO:0005524">
    <property type="term" value="F:ATP binding"/>
    <property type="evidence" value="ECO:0007669"/>
    <property type="project" value="UniProtKB-UniRule"/>
</dbReference>
<keyword evidence="14" id="KW-0547">Nucleotide-binding</keyword>
<evidence type="ECO:0000256" key="6">
    <source>
        <dbReference type="ARBA" id="ARBA00022692"/>
    </source>
</evidence>
<feature type="transmembrane region" description="Helical" evidence="14">
    <location>
        <begin position="701"/>
        <end position="723"/>
    </location>
</feature>
<feature type="transmembrane region" description="Helical" evidence="14">
    <location>
        <begin position="337"/>
        <end position="358"/>
    </location>
</feature>
<dbReference type="EC" id="7.2.2.21" evidence="12"/>
<proteinExistence type="inferred from homology"/>
<feature type="domain" description="P-type ATPase A" evidence="16">
    <location>
        <begin position="219"/>
        <end position="318"/>
    </location>
</feature>
<keyword evidence="8" id="KW-1278">Translocase</keyword>
<keyword evidence="6 14" id="KW-0812">Transmembrane</keyword>
<dbReference type="FunFam" id="2.70.150.10:FF:000002">
    <property type="entry name" value="Copper-transporting ATPase 1, putative"/>
    <property type="match status" value="1"/>
</dbReference>
<dbReference type="GO" id="GO:0016887">
    <property type="term" value="F:ATP hydrolysis activity"/>
    <property type="evidence" value="ECO:0007669"/>
    <property type="project" value="InterPro"/>
</dbReference>
<dbReference type="InterPro" id="IPR023298">
    <property type="entry name" value="ATPase_P-typ_TM_dom_sf"/>
</dbReference>
<evidence type="ECO:0000256" key="4">
    <source>
        <dbReference type="ARBA" id="ARBA00022539"/>
    </source>
</evidence>
<organism evidence="17 18">
    <name type="scientific">Paenibacillus uliginis N3/975</name>
    <dbReference type="NCBI Taxonomy" id="1313296"/>
    <lineage>
        <taxon>Bacteria</taxon>
        <taxon>Bacillati</taxon>
        <taxon>Bacillota</taxon>
        <taxon>Bacilli</taxon>
        <taxon>Bacillales</taxon>
        <taxon>Paenibacillaceae</taxon>
        <taxon>Paenibacillus</taxon>
    </lineage>
</organism>
<dbReference type="InterPro" id="IPR059000">
    <property type="entry name" value="ATPase_P-type_domA"/>
</dbReference>
<dbReference type="Gene3D" id="3.40.50.1000">
    <property type="entry name" value="HAD superfamily/HAD-like"/>
    <property type="match status" value="1"/>
</dbReference>
<keyword evidence="14" id="KW-1003">Cell membrane</keyword>
<dbReference type="Proteomes" id="UP000192940">
    <property type="component" value="Chromosome I"/>
</dbReference>
<dbReference type="PANTHER" id="PTHR48085:SF5">
    <property type="entry name" value="CADMIUM_ZINC-TRANSPORTING ATPASE HMA4-RELATED"/>
    <property type="match status" value="1"/>
</dbReference>
<dbReference type="Pfam" id="PF00122">
    <property type="entry name" value="E1-E2_ATPase"/>
    <property type="match status" value="1"/>
</dbReference>
<dbReference type="SFLD" id="SFLDS00003">
    <property type="entry name" value="Haloacid_Dehalogenase"/>
    <property type="match status" value="1"/>
</dbReference>
<dbReference type="InterPro" id="IPR027256">
    <property type="entry name" value="P-typ_ATPase_IB"/>
</dbReference>
<reference evidence="17 18" key="1">
    <citation type="submission" date="2017-04" db="EMBL/GenBank/DDBJ databases">
        <authorList>
            <person name="Afonso C.L."/>
            <person name="Miller P.J."/>
            <person name="Scott M.A."/>
            <person name="Spackman E."/>
            <person name="Goraichik I."/>
            <person name="Dimitrov K.M."/>
            <person name="Suarez D.L."/>
            <person name="Swayne D.E."/>
        </authorList>
    </citation>
    <scope>NUCLEOTIDE SEQUENCE [LARGE SCALE GENOMIC DNA]</scope>
    <source>
        <strain evidence="17 18">N3/975</strain>
    </source>
</reference>
<keyword evidence="5" id="KW-0597">Phosphoprotein</keyword>
<keyword evidence="11 14" id="KW-0472">Membrane</keyword>
<feature type="transmembrane region" description="Helical" evidence="14">
    <location>
        <begin position="675"/>
        <end position="695"/>
    </location>
</feature>
<dbReference type="InterPro" id="IPR044492">
    <property type="entry name" value="P_typ_ATPase_HD_dom"/>
</dbReference>
<dbReference type="STRING" id="1313296.SAMN05661091_5910"/>
<feature type="compositionally biased region" description="Polar residues" evidence="15">
    <location>
        <begin position="1"/>
        <end position="10"/>
    </location>
</feature>
<evidence type="ECO:0000259" key="16">
    <source>
        <dbReference type="Pfam" id="PF00122"/>
    </source>
</evidence>
<dbReference type="InterPro" id="IPR008250">
    <property type="entry name" value="ATPase_P-typ_transduc_dom_A_sf"/>
</dbReference>
<dbReference type="Pfam" id="PF00702">
    <property type="entry name" value="Hydrolase"/>
    <property type="match status" value="1"/>
</dbReference>
<feature type="transmembrane region" description="Helical" evidence="14">
    <location>
        <begin position="364"/>
        <end position="389"/>
    </location>
</feature>
<evidence type="ECO:0000256" key="10">
    <source>
        <dbReference type="ARBA" id="ARBA00023065"/>
    </source>
</evidence>
<evidence type="ECO:0000313" key="17">
    <source>
        <dbReference type="EMBL" id="SMF92588.1"/>
    </source>
</evidence>
<evidence type="ECO:0000313" key="18">
    <source>
        <dbReference type="Proteomes" id="UP000192940"/>
    </source>
</evidence>
<dbReference type="RefSeq" id="WP_208916649.1">
    <property type="nucleotide sequence ID" value="NZ_LT840184.1"/>
</dbReference>
<evidence type="ECO:0000256" key="8">
    <source>
        <dbReference type="ARBA" id="ARBA00022967"/>
    </source>
</evidence>
<keyword evidence="14" id="KW-0067">ATP-binding</keyword>
<dbReference type="InterPro" id="IPR001757">
    <property type="entry name" value="P_typ_ATPase"/>
</dbReference>
<keyword evidence="18" id="KW-1185">Reference proteome</keyword>
<gene>
    <name evidence="17" type="ORF">SAMN05661091_5910</name>
</gene>
<dbReference type="Gene3D" id="3.40.1110.10">
    <property type="entry name" value="Calcium-transporting ATPase, cytoplasmic domain N"/>
    <property type="match status" value="1"/>
</dbReference>
<keyword evidence="7 14" id="KW-0479">Metal-binding</keyword>
<dbReference type="SFLD" id="SFLDF00027">
    <property type="entry name" value="p-type_atpase"/>
    <property type="match status" value="1"/>
</dbReference>
<dbReference type="GO" id="GO:0008551">
    <property type="term" value="F:P-type cadmium transporter activity"/>
    <property type="evidence" value="ECO:0007669"/>
    <property type="project" value="UniProtKB-EC"/>
</dbReference>
<dbReference type="EMBL" id="LT840184">
    <property type="protein sequence ID" value="SMF92588.1"/>
    <property type="molecule type" value="Genomic_DNA"/>
</dbReference>
<dbReference type="SUPFAM" id="SSF56784">
    <property type="entry name" value="HAD-like"/>
    <property type="match status" value="1"/>
</dbReference>
<dbReference type="SUPFAM" id="SSF55008">
    <property type="entry name" value="HMA, heavy metal-associated domain"/>
    <property type="match status" value="1"/>
</dbReference>
<evidence type="ECO:0000256" key="13">
    <source>
        <dbReference type="ARBA" id="ARBA00049338"/>
    </source>
</evidence>
<dbReference type="GO" id="GO:0005886">
    <property type="term" value="C:plasma membrane"/>
    <property type="evidence" value="ECO:0007669"/>
    <property type="project" value="UniProtKB-SubCell"/>
</dbReference>
<keyword evidence="3" id="KW-0813">Transport</keyword>
<evidence type="ECO:0000256" key="2">
    <source>
        <dbReference type="ARBA" id="ARBA00006024"/>
    </source>
</evidence>
<dbReference type="NCBIfam" id="TIGR01512">
    <property type="entry name" value="ATPase-IB2_Cd"/>
    <property type="match status" value="1"/>
</dbReference>
<dbReference type="SUPFAM" id="SSF81660">
    <property type="entry name" value="Metal cation-transporting ATPase, ATP-binding domain N"/>
    <property type="match status" value="1"/>
</dbReference>
<accession>A0A1X7HU43</accession>
<feature type="transmembrane region" description="Helical" evidence="14">
    <location>
        <begin position="110"/>
        <end position="128"/>
    </location>
</feature>
<evidence type="ECO:0000256" key="1">
    <source>
        <dbReference type="ARBA" id="ARBA00004651"/>
    </source>
</evidence>
<dbReference type="PRINTS" id="PR00119">
    <property type="entry name" value="CATATPASE"/>
</dbReference>
<keyword evidence="4" id="KW-0104">Cadmium</keyword>
<dbReference type="SUPFAM" id="SSF81665">
    <property type="entry name" value="Calcium ATPase, transmembrane domain M"/>
    <property type="match status" value="1"/>
</dbReference>
<name>A0A1X7HU43_9BACL</name>
<evidence type="ECO:0000256" key="5">
    <source>
        <dbReference type="ARBA" id="ARBA00022553"/>
    </source>
</evidence>
<feature type="region of interest" description="Disordered" evidence="15">
    <location>
        <begin position="1"/>
        <end position="21"/>
    </location>
</feature>
<evidence type="ECO:0000256" key="11">
    <source>
        <dbReference type="ARBA" id="ARBA00023136"/>
    </source>
</evidence>
<evidence type="ECO:0000256" key="14">
    <source>
        <dbReference type="RuleBase" id="RU362081"/>
    </source>
</evidence>
<dbReference type="GO" id="GO:0046872">
    <property type="term" value="F:metal ion binding"/>
    <property type="evidence" value="ECO:0007669"/>
    <property type="project" value="UniProtKB-KW"/>
</dbReference>
<dbReference type="Gene3D" id="3.30.70.100">
    <property type="match status" value="1"/>
</dbReference>
<evidence type="ECO:0000256" key="9">
    <source>
        <dbReference type="ARBA" id="ARBA00022989"/>
    </source>
</evidence>
<evidence type="ECO:0000256" key="3">
    <source>
        <dbReference type="ARBA" id="ARBA00022448"/>
    </source>
</evidence>
<dbReference type="InterPro" id="IPR036412">
    <property type="entry name" value="HAD-like_sf"/>
</dbReference>
<keyword evidence="10" id="KW-0406">Ion transport</keyword>
<dbReference type="AlphaFoldDB" id="A0A1X7HU43"/>
<dbReference type="InterPro" id="IPR018303">
    <property type="entry name" value="ATPase_P-typ_P_site"/>
</dbReference>
<dbReference type="Gene3D" id="2.70.150.10">
    <property type="entry name" value="Calcium-transporting ATPase, cytoplasmic transduction domain A"/>
    <property type="match status" value="1"/>
</dbReference>
<evidence type="ECO:0000256" key="12">
    <source>
        <dbReference type="ARBA" id="ARBA00039103"/>
    </source>
</evidence>
<protein>
    <recommendedName>
        <fullName evidence="12">Cd(2+)-exporting ATPase</fullName>
        <ecNumber evidence="12">7.2.2.21</ecNumber>
    </recommendedName>
</protein>
<dbReference type="InterPro" id="IPR036163">
    <property type="entry name" value="HMA_dom_sf"/>
</dbReference>
<dbReference type="SFLD" id="SFLDG00002">
    <property type="entry name" value="C1.7:_P-type_atpase_like"/>
    <property type="match status" value="1"/>
</dbReference>
<evidence type="ECO:0000256" key="15">
    <source>
        <dbReference type="SAM" id="MobiDB-lite"/>
    </source>
</evidence>
<dbReference type="InterPro" id="IPR051014">
    <property type="entry name" value="Cation_Transport_ATPase_IB"/>
</dbReference>
<comment type="similarity">
    <text evidence="2 14">Belongs to the cation transport ATPase (P-type) (TC 3.A.3) family. Type IB subfamily.</text>
</comment>
<feature type="transmembrane region" description="Helical" evidence="14">
    <location>
        <begin position="134"/>
        <end position="153"/>
    </location>
</feature>
<dbReference type="NCBIfam" id="TIGR01494">
    <property type="entry name" value="ATPase_P-type"/>
    <property type="match status" value="1"/>
</dbReference>
<comment type="subcellular location">
    <subcellularLocation>
        <location evidence="1">Cell membrane</location>
        <topology evidence="1">Multi-pass membrane protein</topology>
    </subcellularLocation>
</comment>
<dbReference type="PROSITE" id="PS00154">
    <property type="entry name" value="ATPASE_E1_E2"/>
    <property type="match status" value="1"/>
</dbReference>
<dbReference type="NCBIfam" id="TIGR01525">
    <property type="entry name" value="ATPase-IB_hvy"/>
    <property type="match status" value="1"/>
</dbReference>
<dbReference type="InterPro" id="IPR023214">
    <property type="entry name" value="HAD_sf"/>
</dbReference>
<dbReference type="InterPro" id="IPR023299">
    <property type="entry name" value="ATPase_P-typ_cyto_dom_N"/>
</dbReference>
<sequence>MSTYNESAQSGKGKDENQKEYRVQGLSCPNCTREMQEEIQKLEHGQNAKLSYNSGKLTLSPNVDLRRVEGILKSDGARIIYMSDHSAAAASSSDHPHGHSHDHSHSSGRTMKWVLSISAVFYLLTFVLENNVPAPVIITLYAAAMILSGYTTFLRGLRNLTKFKFNMDTLMTVALIGAVIIGEWREATLVAILFGLNEMLEGYGMNRARQSMEALLAAAPKEAELLKDGQTVRVPIASLSPGDIVRVRPGEKIPSDGVISQGTGAVNEAAITGESVPVTKREGDTVFGGSISTDGLLNIEVTKAYEDSSLAKIMHLVQEAQDSKTPTELFIDKFAKYYTPAIMIIAMAVAVIPPLLLGQPWMTWVYQGLSILIVGCPCSLVLSSPIALVSGMTRSARNGILVKGGVHMEQLGRLEAIAFDKTGTLTRGEPAVYAETVYDEEKFYAITGSIEQSSLHPLAKAVMKHLAAKQPKETFAEPLQSTVLPGEGVRAEVGGNLYWVGSEEVLRYVQGGQESVMAAVREDIRKLKEQGYTIIVATDEHSVLGLFGLADEIRAETPEVISQLHEAGITNTVMLTGDHEQSAQSIAKQSGVTSFFASLLPEEKVAKIKELTRKQKTGMVGDGINDAPALAAADLGIAMGKGTDSAIETADVVLMQDHLGKLPSAIRTARKVNSIIRWNIAISLSLKAIALLLTIPGLLTLWIAIISDMGATILVTILGLTILMGKDNTPSSS</sequence>
<keyword evidence="9 14" id="KW-1133">Transmembrane helix</keyword>
<dbReference type="SUPFAM" id="SSF81653">
    <property type="entry name" value="Calcium ATPase, transduction domain A"/>
    <property type="match status" value="1"/>
</dbReference>
<dbReference type="PANTHER" id="PTHR48085">
    <property type="entry name" value="CADMIUM/ZINC-TRANSPORTING ATPASE HMA2-RELATED"/>
    <property type="match status" value="1"/>
</dbReference>
<evidence type="ECO:0000256" key="7">
    <source>
        <dbReference type="ARBA" id="ARBA00022723"/>
    </source>
</evidence>
<dbReference type="PRINTS" id="PR00941">
    <property type="entry name" value="CDATPASE"/>
</dbReference>
<comment type="catalytic activity">
    <reaction evidence="13">
        <text>Cd(2+)(in) + ATP + H2O = Cd(2+)(out) + ADP + phosphate + H(+)</text>
        <dbReference type="Rhea" id="RHEA:12132"/>
        <dbReference type="ChEBI" id="CHEBI:15377"/>
        <dbReference type="ChEBI" id="CHEBI:15378"/>
        <dbReference type="ChEBI" id="CHEBI:30616"/>
        <dbReference type="ChEBI" id="CHEBI:43474"/>
        <dbReference type="ChEBI" id="CHEBI:48775"/>
        <dbReference type="ChEBI" id="CHEBI:456216"/>
        <dbReference type="EC" id="7.2.2.21"/>
    </reaction>
</comment>
<feature type="compositionally biased region" description="Basic and acidic residues" evidence="15">
    <location>
        <begin position="12"/>
        <end position="21"/>
    </location>
</feature>